<evidence type="ECO:0000259" key="4">
    <source>
        <dbReference type="PROSITE" id="PS50048"/>
    </source>
</evidence>
<keyword evidence="1" id="KW-0479">Metal-binding</keyword>
<dbReference type="EMBL" id="CP086720">
    <property type="protein sequence ID" value="WOO85464.1"/>
    <property type="molecule type" value="Genomic_DNA"/>
</dbReference>
<feature type="region of interest" description="Disordered" evidence="3">
    <location>
        <begin position="79"/>
        <end position="126"/>
    </location>
</feature>
<name>A0AAF0YK05_9TREE</name>
<evidence type="ECO:0000313" key="6">
    <source>
        <dbReference type="Proteomes" id="UP000827549"/>
    </source>
</evidence>
<dbReference type="CDD" id="cd00067">
    <property type="entry name" value="GAL4"/>
    <property type="match status" value="1"/>
</dbReference>
<dbReference type="GO" id="GO:0001080">
    <property type="term" value="P:nitrogen catabolite activation of transcription from RNA polymerase II promoter"/>
    <property type="evidence" value="ECO:0007669"/>
    <property type="project" value="TreeGrafter"/>
</dbReference>
<dbReference type="PROSITE" id="PS50048">
    <property type="entry name" value="ZN2_CY6_FUNGAL_2"/>
    <property type="match status" value="1"/>
</dbReference>
<dbReference type="GO" id="GO:0005634">
    <property type="term" value="C:nucleus"/>
    <property type="evidence" value="ECO:0007669"/>
    <property type="project" value="TreeGrafter"/>
</dbReference>
<feature type="domain" description="Zn(2)-C6 fungal-type" evidence="4">
    <location>
        <begin position="118"/>
        <end position="150"/>
    </location>
</feature>
<dbReference type="CDD" id="cd12148">
    <property type="entry name" value="fungal_TF_MHR"/>
    <property type="match status" value="1"/>
</dbReference>
<dbReference type="InterPro" id="IPR050797">
    <property type="entry name" value="Carb_Metab_Trans_Reg"/>
</dbReference>
<evidence type="ECO:0000256" key="2">
    <source>
        <dbReference type="ARBA" id="ARBA00023242"/>
    </source>
</evidence>
<feature type="compositionally biased region" description="Pro residues" evidence="3">
    <location>
        <begin position="87"/>
        <end position="97"/>
    </location>
</feature>
<evidence type="ECO:0000256" key="3">
    <source>
        <dbReference type="SAM" id="MobiDB-lite"/>
    </source>
</evidence>
<dbReference type="InterPro" id="IPR036864">
    <property type="entry name" value="Zn2-C6_fun-type_DNA-bd_sf"/>
</dbReference>
<proteinExistence type="predicted"/>
<keyword evidence="6" id="KW-1185">Reference proteome</keyword>
<dbReference type="GO" id="GO:0000981">
    <property type="term" value="F:DNA-binding transcription factor activity, RNA polymerase II-specific"/>
    <property type="evidence" value="ECO:0007669"/>
    <property type="project" value="InterPro"/>
</dbReference>
<dbReference type="PANTHER" id="PTHR31668">
    <property type="entry name" value="GLUCOSE TRANSPORT TRANSCRIPTION REGULATOR RGT1-RELATED-RELATED"/>
    <property type="match status" value="1"/>
</dbReference>
<keyword evidence="2" id="KW-0539">Nucleus</keyword>
<dbReference type="Proteomes" id="UP000827549">
    <property type="component" value="Chromosome 7"/>
</dbReference>
<feature type="region of interest" description="Disordered" evidence="3">
    <location>
        <begin position="159"/>
        <end position="181"/>
    </location>
</feature>
<accession>A0AAF0YK05</accession>
<dbReference type="SUPFAM" id="SSF57701">
    <property type="entry name" value="Zn2/Cys6 DNA-binding domain"/>
    <property type="match status" value="1"/>
</dbReference>
<feature type="compositionally biased region" description="Low complexity" evidence="3">
    <location>
        <begin position="166"/>
        <end position="181"/>
    </location>
</feature>
<dbReference type="SMART" id="SM00906">
    <property type="entry name" value="Fungal_trans"/>
    <property type="match status" value="1"/>
</dbReference>
<dbReference type="RefSeq" id="XP_062631490.1">
    <property type="nucleotide sequence ID" value="XM_062775506.1"/>
</dbReference>
<dbReference type="InterPro" id="IPR007219">
    <property type="entry name" value="XnlR_reg_dom"/>
</dbReference>
<dbReference type="AlphaFoldDB" id="A0AAF0YK05"/>
<dbReference type="InterPro" id="IPR001138">
    <property type="entry name" value="Zn2Cys6_DnaBD"/>
</dbReference>
<dbReference type="GO" id="GO:0003677">
    <property type="term" value="F:DNA binding"/>
    <property type="evidence" value="ECO:0007669"/>
    <property type="project" value="InterPro"/>
</dbReference>
<organism evidence="5 6">
    <name type="scientific">Vanrija pseudolonga</name>
    <dbReference type="NCBI Taxonomy" id="143232"/>
    <lineage>
        <taxon>Eukaryota</taxon>
        <taxon>Fungi</taxon>
        <taxon>Dikarya</taxon>
        <taxon>Basidiomycota</taxon>
        <taxon>Agaricomycotina</taxon>
        <taxon>Tremellomycetes</taxon>
        <taxon>Trichosporonales</taxon>
        <taxon>Trichosporonaceae</taxon>
        <taxon>Vanrija</taxon>
    </lineage>
</organism>
<evidence type="ECO:0000256" key="1">
    <source>
        <dbReference type="ARBA" id="ARBA00022723"/>
    </source>
</evidence>
<dbReference type="PROSITE" id="PS00463">
    <property type="entry name" value="ZN2_CY6_FUNGAL_1"/>
    <property type="match status" value="1"/>
</dbReference>
<dbReference type="GeneID" id="87812127"/>
<sequence>MDYNSALSSLSPSSSFSFTAASVSAATTAADTPSATTPIDYYHHLTPAPASASGDVKLPTPPLSPFLVVFDHNYLAPHPLQNNAAPTPAPLSMPPTPSHSSPEGTQNLRPRRSRKDRPCDHCRRSKRSCHIAVRGQACAQCAKSGRDCSFVGPPVIRHRKTDDRSSASGSAPPSVVGVAPSSASSNLVLPMTPTPTSAGPIHQAQQLASLAAASSSASAMSAGPGPETLQYRQQQANAAAGLLQPQLGLAGVAGTPLLSLPRMGPLPMSNGPPSSQLISFIDGLDYRSPNQQIDDSTLYSSLDMDVTEEEESHYLGSGAVAHLASVSLDRLDHVARTQSGSLAYRQVADPRYPAFFLRNPSRVYGLSNAAFVAEKAYQHVIGILASVDPRMPERLIQAFLTRTLPAMPILNRARFEASLNGWQAAATGTAPAAPVIPFPSAILVGIFAHSSIYEPALRAHSKELWSILLHVMDNEYRQVRLQTLILEILEITGRPITNPGGNHLGICRAVGAIQLLGLHRDCSRWKLPKWERSLRKRLWWALYVQDKWNSYTYGRPVNIDSSRSAIPPVTFEDDDLNEDGQVPLTGNEDIAVFIATCRLSTILEAVLPLLLDRDSQPRRPRLDRSILKHAASELEMVYSDLPQDLVFRPENAIVRAGARSLQLAHFGLALLICRLGLERDDLTPNPEHVLQSIRNALTVIENLALFLETLWDDDYKAYWSPWSAYQLSNAVTLLLQQAIRIHELDHKFPTATPDAERALVLGDVCTVLARITSSVQRGADAGWEVAEAAMPRIKSLVKSVPAVIPGIDAIRAMLGCAVAMTSVNEWGGYEMPDTKLPSARPDAAGIEPDGDILALFDWLNGDMTNVFSNTVC</sequence>
<dbReference type="GO" id="GO:0008270">
    <property type="term" value="F:zinc ion binding"/>
    <property type="evidence" value="ECO:0007669"/>
    <property type="project" value="InterPro"/>
</dbReference>
<reference evidence="5" key="1">
    <citation type="submission" date="2023-10" db="EMBL/GenBank/DDBJ databases">
        <authorList>
            <person name="Noh H."/>
        </authorList>
    </citation>
    <scope>NUCLEOTIDE SEQUENCE</scope>
    <source>
        <strain evidence="5">DUCC4014</strain>
    </source>
</reference>
<dbReference type="PANTHER" id="PTHR31668:SF10">
    <property type="entry name" value="ZN(II)2CYS6 TRANSCRIPTION FACTOR (EUROFUNG)"/>
    <property type="match status" value="1"/>
</dbReference>
<gene>
    <name evidence="5" type="primary">SPAC25B8.11_1</name>
    <name evidence="5" type="ORF">LOC62_07G008963</name>
</gene>
<dbReference type="Pfam" id="PF04082">
    <property type="entry name" value="Fungal_trans"/>
    <property type="match status" value="1"/>
</dbReference>
<evidence type="ECO:0000313" key="5">
    <source>
        <dbReference type="EMBL" id="WOO85464.1"/>
    </source>
</evidence>
<feature type="compositionally biased region" description="Polar residues" evidence="3">
    <location>
        <begin position="99"/>
        <end position="108"/>
    </location>
</feature>
<dbReference type="GO" id="GO:0006351">
    <property type="term" value="P:DNA-templated transcription"/>
    <property type="evidence" value="ECO:0007669"/>
    <property type="project" value="InterPro"/>
</dbReference>
<protein>
    <submittedName>
        <fullName evidence="5">Purtative transcriptional regulatory protein</fullName>
    </submittedName>
</protein>